<dbReference type="GO" id="GO:0004674">
    <property type="term" value="F:protein serine/threonine kinase activity"/>
    <property type="evidence" value="ECO:0007669"/>
    <property type="project" value="UniProtKB-KW"/>
</dbReference>
<keyword evidence="7" id="KW-0430">Lectin</keyword>
<name>A0A2N9H925_FAGSY</name>
<feature type="signal peptide" evidence="17">
    <location>
        <begin position="1"/>
        <end position="16"/>
    </location>
</feature>
<keyword evidence="8" id="KW-0547">Nucleotide-binding</keyword>
<keyword evidence="9" id="KW-0418">Kinase</keyword>
<protein>
    <recommendedName>
        <fullName evidence="18">Protein kinase domain-containing protein</fullName>
    </recommendedName>
</protein>
<dbReference type="AlphaFoldDB" id="A0A2N9H925"/>
<keyword evidence="13" id="KW-1015">Disulfide bond</keyword>
<accession>A0A2N9H925</accession>
<evidence type="ECO:0000256" key="2">
    <source>
        <dbReference type="ARBA" id="ARBA00022475"/>
    </source>
</evidence>
<evidence type="ECO:0000256" key="17">
    <source>
        <dbReference type="SAM" id="SignalP"/>
    </source>
</evidence>
<evidence type="ECO:0000256" key="12">
    <source>
        <dbReference type="ARBA" id="ARBA00023136"/>
    </source>
</evidence>
<dbReference type="InterPro" id="IPR021820">
    <property type="entry name" value="S-locus_recpt_kinase_C"/>
</dbReference>
<dbReference type="InterPro" id="IPR001245">
    <property type="entry name" value="Ser-Thr/Tyr_kinase_cat_dom"/>
</dbReference>
<feature type="chain" id="PRO_5014938575" description="Protein kinase domain-containing protein" evidence="17">
    <location>
        <begin position="17"/>
        <end position="323"/>
    </location>
</feature>
<evidence type="ECO:0000256" key="5">
    <source>
        <dbReference type="ARBA" id="ARBA00022692"/>
    </source>
</evidence>
<feature type="compositionally biased region" description="Low complexity" evidence="16">
    <location>
        <begin position="302"/>
        <end position="314"/>
    </location>
</feature>
<keyword evidence="4" id="KW-0808">Transferase</keyword>
<gene>
    <name evidence="19" type="ORF">FSB_LOCUS36032</name>
</gene>
<dbReference type="PANTHER" id="PTHR27002">
    <property type="entry name" value="RECEPTOR-LIKE SERINE/THREONINE-PROTEIN KINASE SD1-8"/>
    <property type="match status" value="1"/>
</dbReference>
<dbReference type="GO" id="GO:0030246">
    <property type="term" value="F:carbohydrate binding"/>
    <property type="evidence" value="ECO:0007669"/>
    <property type="project" value="UniProtKB-KW"/>
</dbReference>
<evidence type="ECO:0000256" key="3">
    <source>
        <dbReference type="ARBA" id="ARBA00022527"/>
    </source>
</evidence>
<dbReference type="GO" id="GO:0005524">
    <property type="term" value="F:ATP binding"/>
    <property type="evidence" value="ECO:0007669"/>
    <property type="project" value="UniProtKB-KW"/>
</dbReference>
<keyword evidence="14" id="KW-0675">Receptor</keyword>
<dbReference type="GO" id="GO:0005886">
    <property type="term" value="C:plasma membrane"/>
    <property type="evidence" value="ECO:0007669"/>
    <property type="project" value="UniProtKB-SubCell"/>
</dbReference>
<sequence length="323" mass="35720">MLTLSCGLILSASSSAHSSVKAACRGGFRWRVVTGGDNRLRVSSVGGGDSRVVDLRWERWKGTVGHVQDLIDAGEFNEEDEKGIDVPFYDLESILVATDNFSNENKLGQGGYGPVFKGKLPSGQEIAVKRLSSVSSQGLQEFKNEVVLIAKLQHRNLVRLYGYCIKGNEKILLYDGYMSPEYALDGIFSIKSDVFSFGVVLLEIISGRKNTGFYQSEQAMSLLGYAWRLWTDNKILDLMDETLRDTCIADQFVKCINIGLLCVQDDPSDRPTMSNVIKMLDSETTNLPTPKQPAFCITRDQSSSTSSNRPESNNDITNSLDGR</sequence>
<dbReference type="Pfam" id="PF11883">
    <property type="entry name" value="DUF3403"/>
    <property type="match status" value="1"/>
</dbReference>
<dbReference type="Gene3D" id="3.30.200.20">
    <property type="entry name" value="Phosphorylase Kinase, domain 1"/>
    <property type="match status" value="1"/>
</dbReference>
<dbReference type="SUPFAM" id="SSF56112">
    <property type="entry name" value="Protein kinase-like (PK-like)"/>
    <property type="match status" value="1"/>
</dbReference>
<reference evidence="19" key="1">
    <citation type="submission" date="2018-02" db="EMBL/GenBank/DDBJ databases">
        <authorList>
            <person name="Cohen D.B."/>
            <person name="Kent A.D."/>
        </authorList>
    </citation>
    <scope>NUCLEOTIDE SEQUENCE</scope>
</reference>
<evidence type="ECO:0000256" key="4">
    <source>
        <dbReference type="ARBA" id="ARBA00022679"/>
    </source>
</evidence>
<evidence type="ECO:0000259" key="18">
    <source>
        <dbReference type="PROSITE" id="PS50011"/>
    </source>
</evidence>
<dbReference type="Gene3D" id="1.10.510.10">
    <property type="entry name" value="Transferase(Phosphotransferase) domain 1"/>
    <property type="match status" value="1"/>
</dbReference>
<keyword evidence="15" id="KW-0325">Glycoprotein</keyword>
<evidence type="ECO:0000256" key="13">
    <source>
        <dbReference type="ARBA" id="ARBA00023157"/>
    </source>
</evidence>
<evidence type="ECO:0000256" key="11">
    <source>
        <dbReference type="ARBA" id="ARBA00022989"/>
    </source>
</evidence>
<organism evidence="19">
    <name type="scientific">Fagus sylvatica</name>
    <name type="common">Beechnut</name>
    <dbReference type="NCBI Taxonomy" id="28930"/>
    <lineage>
        <taxon>Eukaryota</taxon>
        <taxon>Viridiplantae</taxon>
        <taxon>Streptophyta</taxon>
        <taxon>Embryophyta</taxon>
        <taxon>Tracheophyta</taxon>
        <taxon>Spermatophyta</taxon>
        <taxon>Magnoliopsida</taxon>
        <taxon>eudicotyledons</taxon>
        <taxon>Gunneridae</taxon>
        <taxon>Pentapetalae</taxon>
        <taxon>rosids</taxon>
        <taxon>fabids</taxon>
        <taxon>Fagales</taxon>
        <taxon>Fagaceae</taxon>
        <taxon>Fagus</taxon>
    </lineage>
</organism>
<comment type="subcellular location">
    <subcellularLocation>
        <location evidence="1">Cell membrane</location>
        <topology evidence="1">Single-pass type I membrane protein</topology>
    </subcellularLocation>
</comment>
<dbReference type="PROSITE" id="PS50011">
    <property type="entry name" value="PROTEIN_KINASE_DOM"/>
    <property type="match status" value="1"/>
</dbReference>
<dbReference type="Pfam" id="PF07714">
    <property type="entry name" value="PK_Tyr_Ser-Thr"/>
    <property type="match status" value="2"/>
</dbReference>
<evidence type="ECO:0000256" key="7">
    <source>
        <dbReference type="ARBA" id="ARBA00022734"/>
    </source>
</evidence>
<keyword evidence="3" id="KW-0723">Serine/threonine-protein kinase</keyword>
<feature type="region of interest" description="Disordered" evidence="16">
    <location>
        <begin position="283"/>
        <end position="323"/>
    </location>
</feature>
<keyword evidence="5" id="KW-0812">Transmembrane</keyword>
<evidence type="ECO:0000256" key="6">
    <source>
        <dbReference type="ARBA" id="ARBA00022729"/>
    </source>
</evidence>
<dbReference type="InterPro" id="IPR011009">
    <property type="entry name" value="Kinase-like_dom_sf"/>
</dbReference>
<dbReference type="EMBL" id="OIVN01003006">
    <property type="protein sequence ID" value="SPD08150.1"/>
    <property type="molecule type" value="Genomic_DNA"/>
</dbReference>
<feature type="domain" description="Protein kinase" evidence="18">
    <location>
        <begin position="101"/>
        <end position="323"/>
    </location>
</feature>
<keyword evidence="10" id="KW-0067">ATP-binding</keyword>
<keyword evidence="11" id="KW-1133">Transmembrane helix</keyword>
<evidence type="ECO:0000256" key="10">
    <source>
        <dbReference type="ARBA" id="ARBA00022840"/>
    </source>
</evidence>
<dbReference type="InterPro" id="IPR000719">
    <property type="entry name" value="Prot_kinase_dom"/>
</dbReference>
<keyword evidence="6 17" id="KW-0732">Signal</keyword>
<evidence type="ECO:0000313" key="19">
    <source>
        <dbReference type="EMBL" id="SPD08150.1"/>
    </source>
</evidence>
<dbReference type="PANTHER" id="PTHR27002:SF1111">
    <property type="entry name" value="NON-SPECIFIC SERINE_THREONINE PROTEIN KINASE"/>
    <property type="match status" value="1"/>
</dbReference>
<evidence type="ECO:0000256" key="15">
    <source>
        <dbReference type="ARBA" id="ARBA00023180"/>
    </source>
</evidence>
<keyword evidence="2" id="KW-1003">Cell membrane</keyword>
<evidence type="ECO:0000256" key="14">
    <source>
        <dbReference type="ARBA" id="ARBA00023170"/>
    </source>
</evidence>
<keyword evidence="12" id="KW-0472">Membrane</keyword>
<proteinExistence type="predicted"/>
<evidence type="ECO:0000256" key="16">
    <source>
        <dbReference type="SAM" id="MobiDB-lite"/>
    </source>
</evidence>
<dbReference type="FunFam" id="1.10.510.10:FF:001270">
    <property type="entry name" value="Uncharacterized protein"/>
    <property type="match status" value="1"/>
</dbReference>
<evidence type="ECO:0000256" key="9">
    <source>
        <dbReference type="ARBA" id="ARBA00022777"/>
    </source>
</evidence>
<evidence type="ECO:0000256" key="1">
    <source>
        <dbReference type="ARBA" id="ARBA00004251"/>
    </source>
</evidence>
<evidence type="ECO:0000256" key="8">
    <source>
        <dbReference type="ARBA" id="ARBA00022741"/>
    </source>
</evidence>
<dbReference type="FunFam" id="3.30.200.20:FF:000330">
    <property type="entry name" value="G-type lectin S-receptor-like serine/threonine-protein kinase At4g03230"/>
    <property type="match status" value="1"/>
</dbReference>